<dbReference type="AlphaFoldDB" id="A0A0C7MSN8"/>
<protein>
    <submittedName>
        <fullName evidence="9">LALA0S01e07756g1_1</fullName>
    </submittedName>
</protein>
<dbReference type="OrthoDB" id="9973183at2759"/>
<evidence type="ECO:0000259" key="8">
    <source>
        <dbReference type="PROSITE" id="PS50127"/>
    </source>
</evidence>
<keyword evidence="3 7" id="KW-0833">Ubl conjugation pathway</keyword>
<evidence type="ECO:0000256" key="2">
    <source>
        <dbReference type="ARBA" id="ARBA00022741"/>
    </source>
</evidence>
<sequence length="164" mass="18537">MSRLVKEYVKIADALKNDPTFSHILTLAPVSDENLHKWEATLTGPPETAYNGHKFNLQIDIDDEYPLKPPRVQFQPQTAPHCNVEFDSGRICLDLLEANHWSPAWDLLHCIHAIWLLLANPEPDSPLDIDLACLVRAKDYTAHDALVKYYLNGGSRGPATRSKR</sequence>
<dbReference type="InterPro" id="IPR016135">
    <property type="entry name" value="UBQ-conjugating_enzyme/RWD"/>
</dbReference>
<dbReference type="Pfam" id="PF00179">
    <property type="entry name" value="UQ_con"/>
    <property type="match status" value="1"/>
</dbReference>
<evidence type="ECO:0000313" key="10">
    <source>
        <dbReference type="Proteomes" id="UP000054304"/>
    </source>
</evidence>
<name>A0A0C7MSN8_9SACH</name>
<organism evidence="9 10">
    <name type="scientific">Lachancea lanzarotensis</name>
    <dbReference type="NCBI Taxonomy" id="1245769"/>
    <lineage>
        <taxon>Eukaryota</taxon>
        <taxon>Fungi</taxon>
        <taxon>Dikarya</taxon>
        <taxon>Ascomycota</taxon>
        <taxon>Saccharomycotina</taxon>
        <taxon>Saccharomycetes</taxon>
        <taxon>Saccharomycetales</taxon>
        <taxon>Saccharomycetaceae</taxon>
        <taxon>Lachancea</taxon>
    </lineage>
</organism>
<dbReference type="STRING" id="1245769.A0A0C7MSN8"/>
<dbReference type="InterPro" id="IPR000608">
    <property type="entry name" value="UBC"/>
</dbReference>
<dbReference type="GeneID" id="34683687"/>
<evidence type="ECO:0000256" key="3">
    <source>
        <dbReference type="ARBA" id="ARBA00022786"/>
    </source>
</evidence>
<proteinExistence type="inferred from homology"/>
<evidence type="ECO:0000313" key="9">
    <source>
        <dbReference type="EMBL" id="CEP60309.1"/>
    </source>
</evidence>
<reference evidence="9 10" key="1">
    <citation type="submission" date="2014-12" db="EMBL/GenBank/DDBJ databases">
        <authorList>
            <person name="Neuveglise Cecile"/>
        </authorList>
    </citation>
    <scope>NUCLEOTIDE SEQUENCE [LARGE SCALE GENOMIC DNA]</scope>
    <source>
        <strain evidence="9 10">CBS 12615</strain>
    </source>
</reference>
<dbReference type="GO" id="GO:0016562">
    <property type="term" value="P:protein import into peroxisome matrix, receptor recycling"/>
    <property type="evidence" value="ECO:0007669"/>
    <property type="project" value="EnsemblFungi"/>
</dbReference>
<evidence type="ECO:0000256" key="1">
    <source>
        <dbReference type="ARBA" id="ARBA00022679"/>
    </source>
</evidence>
<dbReference type="Proteomes" id="UP000054304">
    <property type="component" value="Unassembled WGS sequence"/>
</dbReference>
<dbReference type="GO" id="GO:0005524">
    <property type="term" value="F:ATP binding"/>
    <property type="evidence" value="ECO:0007669"/>
    <property type="project" value="UniProtKB-UniRule"/>
</dbReference>
<dbReference type="GO" id="GO:0005777">
    <property type="term" value="C:peroxisome"/>
    <property type="evidence" value="ECO:0007669"/>
    <property type="project" value="EnsemblFungi"/>
</dbReference>
<keyword evidence="2 7" id="KW-0547">Nucleotide-binding</keyword>
<dbReference type="HOGENOM" id="CLU_030988_13_0_1"/>
<gene>
    <name evidence="9" type="ORF">LALA0_S01e07756g</name>
</gene>
<dbReference type="GO" id="GO:0051865">
    <property type="term" value="P:protein autoubiquitination"/>
    <property type="evidence" value="ECO:0007669"/>
    <property type="project" value="EnsemblFungi"/>
</dbReference>
<evidence type="ECO:0000256" key="7">
    <source>
        <dbReference type="RuleBase" id="RU362109"/>
    </source>
</evidence>
<accession>A0A0C7MSN8</accession>
<keyword evidence="4 7" id="KW-0067">ATP-binding</keyword>
<evidence type="ECO:0000256" key="5">
    <source>
        <dbReference type="ARBA" id="ARBA00043952"/>
    </source>
</evidence>
<dbReference type="RefSeq" id="XP_022626554.1">
    <property type="nucleotide sequence ID" value="XM_022774459.1"/>
</dbReference>
<dbReference type="InterPro" id="IPR023313">
    <property type="entry name" value="UBQ-conjugating_AS"/>
</dbReference>
<dbReference type="PANTHER" id="PTHR24067">
    <property type="entry name" value="UBIQUITIN-CONJUGATING ENZYME E2"/>
    <property type="match status" value="1"/>
</dbReference>
<dbReference type="Gene3D" id="3.10.110.10">
    <property type="entry name" value="Ubiquitin Conjugating Enzyme"/>
    <property type="match status" value="1"/>
</dbReference>
<dbReference type="PROSITE" id="PS50127">
    <property type="entry name" value="UBC_2"/>
    <property type="match status" value="1"/>
</dbReference>
<keyword evidence="1" id="KW-0808">Transferase</keyword>
<dbReference type="GO" id="GO:0006513">
    <property type="term" value="P:protein monoubiquitination"/>
    <property type="evidence" value="ECO:0007669"/>
    <property type="project" value="EnsemblFungi"/>
</dbReference>
<dbReference type="SMART" id="SM00212">
    <property type="entry name" value="UBCc"/>
    <property type="match status" value="1"/>
</dbReference>
<evidence type="ECO:0000256" key="4">
    <source>
        <dbReference type="ARBA" id="ARBA00022840"/>
    </source>
</evidence>
<feature type="active site" description="Glycyl thioester intermediate" evidence="6">
    <location>
        <position position="92"/>
    </location>
</feature>
<dbReference type="InterPro" id="IPR050113">
    <property type="entry name" value="Ub_conjugating_enzyme"/>
</dbReference>
<dbReference type="EMBL" id="LN736360">
    <property type="protein sequence ID" value="CEP60309.1"/>
    <property type="molecule type" value="Genomic_DNA"/>
</dbReference>
<dbReference type="SUPFAM" id="SSF54495">
    <property type="entry name" value="UBC-like"/>
    <property type="match status" value="1"/>
</dbReference>
<dbReference type="GO" id="GO:0004842">
    <property type="term" value="F:ubiquitin-protein transferase activity"/>
    <property type="evidence" value="ECO:0007669"/>
    <property type="project" value="EnsemblFungi"/>
</dbReference>
<dbReference type="PROSITE" id="PS00183">
    <property type="entry name" value="UBC_1"/>
    <property type="match status" value="1"/>
</dbReference>
<feature type="domain" description="UBC core" evidence="8">
    <location>
        <begin position="1"/>
        <end position="156"/>
    </location>
</feature>
<comment type="similarity">
    <text evidence="7">Belongs to the ubiquitin-conjugating enzyme family.</text>
</comment>
<comment type="pathway">
    <text evidence="5">Protein modification.</text>
</comment>
<keyword evidence="10" id="KW-1185">Reference proteome</keyword>
<evidence type="ECO:0000256" key="6">
    <source>
        <dbReference type="PROSITE-ProRule" id="PRU10133"/>
    </source>
</evidence>